<feature type="transmembrane region" description="Helical" evidence="1">
    <location>
        <begin position="66"/>
        <end position="87"/>
    </location>
</feature>
<dbReference type="EMBL" id="GBRH01170257">
    <property type="protein sequence ID" value="JAE27639.1"/>
    <property type="molecule type" value="Transcribed_RNA"/>
</dbReference>
<evidence type="ECO:0000256" key="1">
    <source>
        <dbReference type="SAM" id="Phobius"/>
    </source>
</evidence>
<sequence>MLQHRIAVKGHISHCIRNVLMVTSNTTTSSNTDNFEQNFCSQILSTTLFLRHVSQYALLTHKHLPLTLLFVPEICLRGILFIIYGFYPCLVKDVNYAKM</sequence>
<accession>A0A0A9GVR8</accession>
<reference evidence="2" key="2">
    <citation type="journal article" date="2015" name="Data Brief">
        <title>Shoot transcriptome of the giant reed, Arundo donax.</title>
        <authorList>
            <person name="Barrero R.A."/>
            <person name="Guerrero F.D."/>
            <person name="Moolhuijzen P."/>
            <person name="Goolsby J.A."/>
            <person name="Tidwell J."/>
            <person name="Bellgard S.E."/>
            <person name="Bellgard M.I."/>
        </authorList>
    </citation>
    <scope>NUCLEOTIDE SEQUENCE</scope>
    <source>
        <tissue evidence="2">Shoot tissue taken approximately 20 cm above the soil surface</tissue>
    </source>
</reference>
<keyword evidence="1" id="KW-0812">Transmembrane</keyword>
<keyword evidence="1" id="KW-1133">Transmembrane helix</keyword>
<dbReference type="AlphaFoldDB" id="A0A0A9GVR8"/>
<reference evidence="2" key="1">
    <citation type="submission" date="2014-09" db="EMBL/GenBank/DDBJ databases">
        <authorList>
            <person name="Magalhaes I.L.F."/>
            <person name="Oliveira U."/>
            <person name="Santos F.R."/>
            <person name="Vidigal T.H.D.A."/>
            <person name="Brescovit A.D."/>
            <person name="Santos A.J."/>
        </authorList>
    </citation>
    <scope>NUCLEOTIDE SEQUENCE</scope>
    <source>
        <tissue evidence="2">Shoot tissue taken approximately 20 cm above the soil surface</tissue>
    </source>
</reference>
<name>A0A0A9GVR8_ARUDO</name>
<proteinExistence type="predicted"/>
<organism evidence="2">
    <name type="scientific">Arundo donax</name>
    <name type="common">Giant reed</name>
    <name type="synonym">Donax arundinaceus</name>
    <dbReference type="NCBI Taxonomy" id="35708"/>
    <lineage>
        <taxon>Eukaryota</taxon>
        <taxon>Viridiplantae</taxon>
        <taxon>Streptophyta</taxon>
        <taxon>Embryophyta</taxon>
        <taxon>Tracheophyta</taxon>
        <taxon>Spermatophyta</taxon>
        <taxon>Magnoliopsida</taxon>
        <taxon>Liliopsida</taxon>
        <taxon>Poales</taxon>
        <taxon>Poaceae</taxon>
        <taxon>PACMAD clade</taxon>
        <taxon>Arundinoideae</taxon>
        <taxon>Arundineae</taxon>
        <taxon>Arundo</taxon>
    </lineage>
</organism>
<evidence type="ECO:0000313" key="2">
    <source>
        <dbReference type="EMBL" id="JAE27639.1"/>
    </source>
</evidence>
<keyword evidence="1" id="KW-0472">Membrane</keyword>
<protein>
    <submittedName>
        <fullName evidence="2">Uncharacterized protein</fullName>
    </submittedName>
</protein>